<protein>
    <submittedName>
        <fullName evidence="2">Uncharacterized protein</fullName>
    </submittedName>
</protein>
<evidence type="ECO:0000313" key="3">
    <source>
        <dbReference type="Proteomes" id="UP000799421"/>
    </source>
</evidence>
<sequence>MHVISPFAKRLETLERRKDFACVWMSCKIPISGSSYNRLWFCFSPSCGLYTLWIMSHEFYVQMVCSRFPFQVLFSFPCFPFLAMVAAAIYCGLSFRSVLLGTHFVLEGPCSFFSHGLAVCNVDHV</sequence>
<dbReference type="EMBL" id="MU005963">
    <property type="protein sequence ID" value="KAF2862966.1"/>
    <property type="molecule type" value="Genomic_DNA"/>
</dbReference>
<accession>A0A6A7C5U4</accession>
<evidence type="ECO:0000256" key="1">
    <source>
        <dbReference type="SAM" id="Phobius"/>
    </source>
</evidence>
<keyword evidence="1" id="KW-0812">Transmembrane</keyword>
<keyword evidence="1" id="KW-0472">Membrane</keyword>
<feature type="transmembrane region" description="Helical" evidence="1">
    <location>
        <begin position="38"/>
        <end position="56"/>
    </location>
</feature>
<reference evidence="2" key="1">
    <citation type="journal article" date="2020" name="Stud. Mycol.">
        <title>101 Dothideomycetes genomes: a test case for predicting lifestyles and emergence of pathogens.</title>
        <authorList>
            <person name="Haridas S."/>
            <person name="Albert R."/>
            <person name="Binder M."/>
            <person name="Bloem J."/>
            <person name="Labutti K."/>
            <person name="Salamov A."/>
            <person name="Andreopoulos B."/>
            <person name="Baker S."/>
            <person name="Barry K."/>
            <person name="Bills G."/>
            <person name="Bluhm B."/>
            <person name="Cannon C."/>
            <person name="Castanera R."/>
            <person name="Culley D."/>
            <person name="Daum C."/>
            <person name="Ezra D."/>
            <person name="Gonzalez J."/>
            <person name="Henrissat B."/>
            <person name="Kuo A."/>
            <person name="Liang C."/>
            <person name="Lipzen A."/>
            <person name="Lutzoni F."/>
            <person name="Magnuson J."/>
            <person name="Mondo S."/>
            <person name="Nolan M."/>
            <person name="Ohm R."/>
            <person name="Pangilinan J."/>
            <person name="Park H.-J."/>
            <person name="Ramirez L."/>
            <person name="Alfaro M."/>
            <person name="Sun H."/>
            <person name="Tritt A."/>
            <person name="Yoshinaga Y."/>
            <person name="Zwiers L.-H."/>
            <person name="Turgeon B."/>
            <person name="Goodwin S."/>
            <person name="Spatafora J."/>
            <person name="Crous P."/>
            <person name="Grigoriev I."/>
        </authorList>
    </citation>
    <scope>NUCLEOTIDE SEQUENCE</scope>
    <source>
        <strain evidence="2">CBS 480.64</strain>
    </source>
</reference>
<gene>
    <name evidence="2" type="ORF">K470DRAFT_154564</name>
</gene>
<name>A0A6A7C5U4_9PEZI</name>
<proteinExistence type="predicted"/>
<keyword evidence="1" id="KW-1133">Transmembrane helix</keyword>
<dbReference type="Proteomes" id="UP000799421">
    <property type="component" value="Unassembled WGS sequence"/>
</dbReference>
<dbReference type="AlphaFoldDB" id="A0A6A7C5U4"/>
<evidence type="ECO:0000313" key="2">
    <source>
        <dbReference type="EMBL" id="KAF2862966.1"/>
    </source>
</evidence>
<feature type="transmembrane region" description="Helical" evidence="1">
    <location>
        <begin position="68"/>
        <end position="93"/>
    </location>
</feature>
<organism evidence="2 3">
    <name type="scientific">Piedraia hortae CBS 480.64</name>
    <dbReference type="NCBI Taxonomy" id="1314780"/>
    <lineage>
        <taxon>Eukaryota</taxon>
        <taxon>Fungi</taxon>
        <taxon>Dikarya</taxon>
        <taxon>Ascomycota</taxon>
        <taxon>Pezizomycotina</taxon>
        <taxon>Dothideomycetes</taxon>
        <taxon>Dothideomycetidae</taxon>
        <taxon>Capnodiales</taxon>
        <taxon>Piedraiaceae</taxon>
        <taxon>Piedraia</taxon>
    </lineage>
</organism>
<keyword evidence="3" id="KW-1185">Reference proteome</keyword>